<dbReference type="InterPro" id="IPR029058">
    <property type="entry name" value="AB_hydrolase_fold"/>
</dbReference>
<gene>
    <name evidence="2" type="ORF">CTI12_AA095520</name>
</gene>
<keyword evidence="2" id="KW-0645">Protease</keyword>
<dbReference type="GO" id="GO:0016747">
    <property type="term" value="F:acyltransferase activity, transferring groups other than amino-acyl groups"/>
    <property type="evidence" value="ECO:0007669"/>
    <property type="project" value="TreeGrafter"/>
</dbReference>
<dbReference type="GO" id="GO:0019748">
    <property type="term" value="P:secondary metabolic process"/>
    <property type="evidence" value="ECO:0007669"/>
    <property type="project" value="TreeGrafter"/>
</dbReference>
<dbReference type="Gene3D" id="3.40.50.1820">
    <property type="entry name" value="alpha/beta hydrolase"/>
    <property type="match status" value="2"/>
</dbReference>
<keyword evidence="2" id="KW-0121">Carboxypeptidase</keyword>
<reference evidence="2 3" key="1">
    <citation type="journal article" date="2018" name="Mol. Plant">
        <title>The genome of Artemisia annua provides insight into the evolution of Asteraceae family and artemisinin biosynthesis.</title>
        <authorList>
            <person name="Shen Q."/>
            <person name="Zhang L."/>
            <person name="Liao Z."/>
            <person name="Wang S."/>
            <person name="Yan T."/>
            <person name="Shi P."/>
            <person name="Liu M."/>
            <person name="Fu X."/>
            <person name="Pan Q."/>
            <person name="Wang Y."/>
            <person name="Lv Z."/>
            <person name="Lu X."/>
            <person name="Zhang F."/>
            <person name="Jiang W."/>
            <person name="Ma Y."/>
            <person name="Chen M."/>
            <person name="Hao X."/>
            <person name="Li L."/>
            <person name="Tang Y."/>
            <person name="Lv G."/>
            <person name="Zhou Y."/>
            <person name="Sun X."/>
            <person name="Brodelius P.E."/>
            <person name="Rose J.K.C."/>
            <person name="Tang K."/>
        </authorList>
    </citation>
    <scope>NUCLEOTIDE SEQUENCE [LARGE SCALE GENOMIC DNA]</scope>
    <source>
        <strain evidence="3">cv. Huhao1</strain>
        <tissue evidence="2">Leaf</tissue>
    </source>
</reference>
<dbReference type="Proteomes" id="UP000245207">
    <property type="component" value="Unassembled WGS sequence"/>
</dbReference>
<dbReference type="OrthoDB" id="443318at2759"/>
<dbReference type="GO" id="GO:0006508">
    <property type="term" value="P:proteolysis"/>
    <property type="evidence" value="ECO:0007669"/>
    <property type="project" value="InterPro"/>
</dbReference>
<dbReference type="InterPro" id="IPR001563">
    <property type="entry name" value="Peptidase_S10"/>
</dbReference>
<proteinExistence type="inferred from homology"/>
<evidence type="ECO:0000313" key="2">
    <source>
        <dbReference type="EMBL" id="PWA91023.1"/>
    </source>
</evidence>
<comment type="similarity">
    <text evidence="1">Belongs to the peptidase S10 family.</text>
</comment>
<dbReference type="Pfam" id="PF00450">
    <property type="entry name" value="Peptidase_S10"/>
    <property type="match status" value="2"/>
</dbReference>
<dbReference type="PANTHER" id="PTHR11802">
    <property type="entry name" value="SERINE PROTEASE FAMILY S10 SERINE CARBOXYPEPTIDASE"/>
    <property type="match status" value="1"/>
</dbReference>
<accession>A0A2U1PZB7</accession>
<name>A0A2U1PZB7_ARTAN</name>
<dbReference type="PANTHER" id="PTHR11802:SF224">
    <property type="entry name" value="SERINE CARBOXYPEPTIDASE-LIKE 7 ISOFORM X1"/>
    <property type="match status" value="1"/>
</dbReference>
<comment type="caution">
    <text evidence="2">The sequence shown here is derived from an EMBL/GenBank/DDBJ whole genome shotgun (WGS) entry which is preliminary data.</text>
</comment>
<dbReference type="SUPFAM" id="SSF53474">
    <property type="entry name" value="alpha/beta-Hydrolases"/>
    <property type="match status" value="1"/>
</dbReference>
<dbReference type="AlphaFoldDB" id="A0A2U1PZB7"/>
<evidence type="ECO:0000313" key="3">
    <source>
        <dbReference type="Proteomes" id="UP000245207"/>
    </source>
</evidence>
<keyword evidence="2" id="KW-0378">Hydrolase</keyword>
<organism evidence="2 3">
    <name type="scientific">Artemisia annua</name>
    <name type="common">Sweet wormwood</name>
    <dbReference type="NCBI Taxonomy" id="35608"/>
    <lineage>
        <taxon>Eukaryota</taxon>
        <taxon>Viridiplantae</taxon>
        <taxon>Streptophyta</taxon>
        <taxon>Embryophyta</taxon>
        <taxon>Tracheophyta</taxon>
        <taxon>Spermatophyta</taxon>
        <taxon>Magnoliopsida</taxon>
        <taxon>eudicotyledons</taxon>
        <taxon>Gunneridae</taxon>
        <taxon>Pentapetalae</taxon>
        <taxon>asterids</taxon>
        <taxon>campanulids</taxon>
        <taxon>Asterales</taxon>
        <taxon>Asteraceae</taxon>
        <taxon>Asteroideae</taxon>
        <taxon>Anthemideae</taxon>
        <taxon>Artemisiinae</taxon>
        <taxon>Artemisia</taxon>
    </lineage>
</organism>
<evidence type="ECO:0000256" key="1">
    <source>
        <dbReference type="ARBA" id="ARBA00009431"/>
    </source>
</evidence>
<dbReference type="EMBL" id="PKPP01000580">
    <property type="protein sequence ID" value="PWA91023.1"/>
    <property type="molecule type" value="Genomic_DNA"/>
</dbReference>
<dbReference type="GO" id="GO:0004185">
    <property type="term" value="F:serine-type carboxypeptidase activity"/>
    <property type="evidence" value="ECO:0007669"/>
    <property type="project" value="InterPro"/>
</dbReference>
<protein>
    <submittedName>
        <fullName evidence="2">Serine carboxypeptidase-like 1</fullName>
    </submittedName>
</protein>
<sequence length="430" mass="48776">MGTQRMVLFLRSTIRQRSQSQNLCNKFSRQASPMLQLTLFVLIVSSVEVTESRFFVKTLPGLVGDLPFSLETGYIGVGESEDVQLFYYFIESEGNPKDDPLMLWLTGGPGCSALSGLLYEIGPFTINDAKSKFENKPILEFSTHSWTKAANIIFLDQPVGSGFSYAKTPEAYLTNDTSTAMDVYNFLRMGYLLGNPFTDRSIDYNSRIPFAHSKALLSDEIYKSCKDNCHGDYLNVDPNNSLCIHDLQVVAKCLDRIFGSNILGLACDSPNTLNSYMFMRDVNKTSINMWSSPQAKMPAVCREDTYSYSAIWANRRDVREALHIREEFDDIEWVRCNDSITFDFDKKEVSYIHNVVSSVNYHQRLADKHCRALIYSGDHDMFVSYLGTLKWIESLNLSVKTDWRPWFVNKQVAGVELGPTSTSEDIPLDS</sequence>
<keyword evidence="3" id="KW-1185">Reference proteome</keyword>